<dbReference type="SUPFAM" id="SSF54695">
    <property type="entry name" value="POZ domain"/>
    <property type="match status" value="1"/>
</dbReference>
<dbReference type="PANTHER" id="PTHR23110:SF111">
    <property type="entry name" value="LONGITUDINALS LACKING PROTEIN, ISOFORMS F_I_K_T"/>
    <property type="match status" value="1"/>
</dbReference>
<evidence type="ECO:0000256" key="5">
    <source>
        <dbReference type="ARBA" id="ARBA00023015"/>
    </source>
</evidence>
<organism evidence="10 11">
    <name type="scientific">Rhynocoris fuscipes</name>
    <dbReference type="NCBI Taxonomy" id="488301"/>
    <lineage>
        <taxon>Eukaryota</taxon>
        <taxon>Metazoa</taxon>
        <taxon>Ecdysozoa</taxon>
        <taxon>Arthropoda</taxon>
        <taxon>Hexapoda</taxon>
        <taxon>Insecta</taxon>
        <taxon>Pterygota</taxon>
        <taxon>Neoptera</taxon>
        <taxon>Paraneoptera</taxon>
        <taxon>Hemiptera</taxon>
        <taxon>Heteroptera</taxon>
        <taxon>Panheteroptera</taxon>
        <taxon>Cimicomorpha</taxon>
        <taxon>Reduviidae</taxon>
        <taxon>Harpactorinae</taxon>
        <taxon>Harpactorini</taxon>
        <taxon>Rhynocoris</taxon>
    </lineage>
</organism>
<dbReference type="GO" id="GO:0003677">
    <property type="term" value="F:DNA binding"/>
    <property type="evidence" value="ECO:0007669"/>
    <property type="project" value="InterPro"/>
</dbReference>
<evidence type="ECO:0000313" key="10">
    <source>
        <dbReference type="EMBL" id="KAK9501450.1"/>
    </source>
</evidence>
<dbReference type="Gene3D" id="1.10.10.60">
    <property type="entry name" value="Homeodomain-like"/>
    <property type="match status" value="3"/>
</dbReference>
<dbReference type="InterPro" id="IPR051095">
    <property type="entry name" value="Dros_DevTransReg"/>
</dbReference>
<evidence type="ECO:0000313" key="11">
    <source>
        <dbReference type="Proteomes" id="UP001461498"/>
    </source>
</evidence>
<evidence type="ECO:0000256" key="2">
    <source>
        <dbReference type="ARBA" id="ARBA00022473"/>
    </source>
</evidence>
<dbReference type="InterPro" id="IPR011333">
    <property type="entry name" value="SKP1/BTB/POZ_sf"/>
</dbReference>
<keyword evidence="4" id="KW-0524">Neurogenesis</keyword>
<dbReference type="SMART" id="SM00225">
    <property type="entry name" value="BTB"/>
    <property type="match status" value="1"/>
</dbReference>
<keyword evidence="3" id="KW-0221">Differentiation</keyword>
<evidence type="ECO:0000256" key="8">
    <source>
        <dbReference type="ARBA" id="ARBA00037382"/>
    </source>
</evidence>
<evidence type="ECO:0000259" key="9">
    <source>
        <dbReference type="PROSITE" id="PS50097"/>
    </source>
</evidence>
<dbReference type="GO" id="GO:0035167">
    <property type="term" value="P:larval lymph gland hemopoiesis"/>
    <property type="evidence" value="ECO:0007669"/>
    <property type="project" value="UniProtKB-ARBA"/>
</dbReference>
<dbReference type="GO" id="GO:0045467">
    <property type="term" value="P:R7 cell development"/>
    <property type="evidence" value="ECO:0007669"/>
    <property type="project" value="UniProtKB-ARBA"/>
</dbReference>
<comment type="subcellular location">
    <subcellularLocation>
        <location evidence="1">Nucleus</location>
    </subcellularLocation>
</comment>
<dbReference type="InterPro" id="IPR000210">
    <property type="entry name" value="BTB/POZ_dom"/>
</dbReference>
<keyword evidence="7" id="KW-0539">Nucleus</keyword>
<dbReference type="PROSITE" id="PS50097">
    <property type="entry name" value="BTB"/>
    <property type="match status" value="1"/>
</dbReference>
<dbReference type="GO" id="GO:0016199">
    <property type="term" value="P:axon midline choice point recognition"/>
    <property type="evidence" value="ECO:0007669"/>
    <property type="project" value="UniProtKB-ARBA"/>
</dbReference>
<dbReference type="PANTHER" id="PTHR23110">
    <property type="entry name" value="BTB DOMAIN TRANSCRIPTION FACTOR"/>
    <property type="match status" value="1"/>
</dbReference>
<dbReference type="GO" id="GO:0007464">
    <property type="term" value="P:R3/R4 cell fate commitment"/>
    <property type="evidence" value="ECO:0007669"/>
    <property type="project" value="UniProtKB-ARBA"/>
</dbReference>
<dbReference type="GO" id="GO:0045476">
    <property type="term" value="P:nurse cell apoptotic process"/>
    <property type="evidence" value="ECO:0007669"/>
    <property type="project" value="UniProtKB-ARBA"/>
</dbReference>
<comment type="caution">
    <text evidence="10">The sequence shown here is derived from an EMBL/GenBank/DDBJ whole genome shotgun (WGS) entry which is preliminary data.</text>
</comment>
<dbReference type="Gene3D" id="3.30.710.10">
    <property type="entry name" value="Potassium Channel Kv1.1, Chain A"/>
    <property type="match status" value="1"/>
</dbReference>
<keyword evidence="5" id="KW-0805">Transcription regulation</keyword>
<comment type="function">
    <text evidence="8">Putative transcription factor required for axon growth and guidance in the central and peripheral nervous systems. Repels CNS axons away from the midline by promoting the expression of the midline repellent sli and its receptor robo.</text>
</comment>
<evidence type="ECO:0000256" key="1">
    <source>
        <dbReference type="ARBA" id="ARBA00004123"/>
    </source>
</evidence>
<name>A0AAW1CZF4_9HEMI</name>
<evidence type="ECO:0000256" key="7">
    <source>
        <dbReference type="ARBA" id="ARBA00023242"/>
    </source>
</evidence>
<reference evidence="10 11" key="1">
    <citation type="submission" date="2022-12" db="EMBL/GenBank/DDBJ databases">
        <title>Chromosome-level genome assembly of true bugs.</title>
        <authorList>
            <person name="Ma L."/>
            <person name="Li H."/>
        </authorList>
    </citation>
    <scope>NUCLEOTIDE SEQUENCE [LARGE SCALE GENOMIC DNA]</scope>
    <source>
        <strain evidence="10">Lab_2022b</strain>
    </source>
</reference>
<dbReference type="GO" id="GO:0048813">
    <property type="term" value="P:dendrite morphogenesis"/>
    <property type="evidence" value="ECO:0007669"/>
    <property type="project" value="UniProtKB-ARBA"/>
</dbReference>
<dbReference type="SUPFAM" id="SSF46689">
    <property type="entry name" value="Homeodomain-like"/>
    <property type="match status" value="3"/>
</dbReference>
<dbReference type="CDD" id="cd18315">
    <property type="entry name" value="BTB_POZ_BAB-like"/>
    <property type="match status" value="1"/>
</dbReference>
<evidence type="ECO:0000256" key="4">
    <source>
        <dbReference type="ARBA" id="ARBA00022902"/>
    </source>
</evidence>
<protein>
    <recommendedName>
        <fullName evidence="9">BTB domain-containing protein</fullName>
    </recommendedName>
</protein>
<keyword evidence="6" id="KW-0804">Transcription</keyword>
<dbReference type="GO" id="GO:0007526">
    <property type="term" value="P:larval somatic muscle development"/>
    <property type="evidence" value="ECO:0007669"/>
    <property type="project" value="UniProtKB-ARBA"/>
</dbReference>
<keyword evidence="11" id="KW-1185">Reference proteome</keyword>
<dbReference type="InterPro" id="IPR007889">
    <property type="entry name" value="HTH_Psq"/>
</dbReference>
<dbReference type="Pfam" id="PF00651">
    <property type="entry name" value="BTB"/>
    <property type="match status" value="1"/>
</dbReference>
<feature type="domain" description="BTB" evidence="9">
    <location>
        <begin position="32"/>
        <end position="97"/>
    </location>
</feature>
<dbReference type="AlphaFoldDB" id="A0AAW1CZF4"/>
<dbReference type="Pfam" id="PF05225">
    <property type="entry name" value="HTH_psq"/>
    <property type="match status" value="3"/>
</dbReference>
<dbReference type="GO" id="GO:0006357">
    <property type="term" value="P:regulation of transcription by RNA polymerase II"/>
    <property type="evidence" value="ECO:0007669"/>
    <property type="project" value="TreeGrafter"/>
</dbReference>
<dbReference type="GO" id="GO:0008406">
    <property type="term" value="P:gonad development"/>
    <property type="evidence" value="ECO:0007669"/>
    <property type="project" value="UniProtKB-ARBA"/>
</dbReference>
<sequence>MNPGEKYCMKWSSYQKHIGTFLSTLCESEVLADVTIWAENQKFNCHRVILSACSPYFHEILSNTLSKHPVIVLAGVNPEDFKTIIYFIYHGEVDNIPYERFISVLKTAELLQISGLTEVIEHIPPRRYIVENLGEIIVNDVVHEGSEHIQEVNNIEEPTLKKRKPKKPLKSYSERSIGWAISDMEKGMSLVEAARLHKIPRSTLYAKVRRRPGLRIARRKKDYAAQDFEDAVQAVAGGLSLKRASEQYGIPKTVLWRKVQQRLDICSNLKSKKRKKERRMNFDENETLSFIDPDVKLCLQSRESDSSNHSNQIKSFSSEHNIHYRGTKQHRLAQALNACKEGKMSQAVASKTFQVPKTLIWRRLQKAWPIAQNDKNSSETDNINSDTDSYRNKEDDNIRFISNEDNYSLNLHNEEGKNIMVKNENKEDNFSEASSLIILTSANEHLTKEEPDNDDELLESLNVSIENVVEVVSDKEVFIGTDTSGNCLL</sequence>
<gene>
    <name evidence="10" type="ORF">O3M35_012170</name>
</gene>
<evidence type="ECO:0000256" key="3">
    <source>
        <dbReference type="ARBA" id="ARBA00022782"/>
    </source>
</evidence>
<proteinExistence type="predicted"/>
<accession>A0AAW1CZF4</accession>
<evidence type="ECO:0000256" key="6">
    <source>
        <dbReference type="ARBA" id="ARBA00023163"/>
    </source>
</evidence>
<dbReference type="GO" id="GO:0005634">
    <property type="term" value="C:nucleus"/>
    <property type="evidence" value="ECO:0007669"/>
    <property type="project" value="UniProtKB-SubCell"/>
</dbReference>
<keyword evidence="2" id="KW-0217">Developmental protein</keyword>
<dbReference type="EMBL" id="JAPXFL010000009">
    <property type="protein sequence ID" value="KAK9501450.1"/>
    <property type="molecule type" value="Genomic_DNA"/>
</dbReference>
<dbReference type="InterPro" id="IPR009057">
    <property type="entry name" value="Homeodomain-like_sf"/>
</dbReference>
<dbReference type="Proteomes" id="UP001461498">
    <property type="component" value="Unassembled WGS sequence"/>
</dbReference>